<comment type="caution">
    <text evidence="2">The sequence shown here is derived from an EMBL/GenBank/DDBJ whole genome shotgun (WGS) entry which is preliminary data.</text>
</comment>
<evidence type="ECO:0000313" key="3">
    <source>
        <dbReference type="EMBL" id="MDY5147064.1"/>
    </source>
</evidence>
<dbReference type="InterPro" id="IPR002589">
    <property type="entry name" value="Macro_dom"/>
</dbReference>
<dbReference type="Pfam" id="PF01661">
    <property type="entry name" value="Macro"/>
    <property type="match status" value="1"/>
</dbReference>
<dbReference type="EMBL" id="JAWNFY010000028">
    <property type="protein sequence ID" value="MDY5147064.1"/>
    <property type="molecule type" value="Genomic_DNA"/>
</dbReference>
<evidence type="ECO:0000313" key="4">
    <source>
        <dbReference type="Proteomes" id="UP001284901"/>
    </source>
</evidence>
<dbReference type="GeneID" id="92813314"/>
<dbReference type="Proteomes" id="UP001284901">
    <property type="component" value="Unassembled WGS sequence"/>
</dbReference>
<evidence type="ECO:0000259" key="1">
    <source>
        <dbReference type="PROSITE" id="PS51154"/>
    </source>
</evidence>
<evidence type="ECO:0000313" key="2">
    <source>
        <dbReference type="EMBL" id="MDY5141492.1"/>
    </source>
</evidence>
<dbReference type="EMBL" id="JAWNFV010000029">
    <property type="protein sequence ID" value="MDY5141492.1"/>
    <property type="molecule type" value="Genomic_DNA"/>
</dbReference>
<keyword evidence="4" id="KW-1185">Reference proteome</keyword>
<dbReference type="Gene3D" id="3.40.220.10">
    <property type="entry name" value="Leucine Aminopeptidase, subunit E, domain 1"/>
    <property type="match status" value="1"/>
</dbReference>
<gene>
    <name evidence="2" type="ORF">R6G74_09255</name>
    <name evidence="3" type="ORF">R6P33_08550</name>
</gene>
<dbReference type="PROSITE" id="PS51154">
    <property type="entry name" value="MACRO"/>
    <property type="match status" value="1"/>
</dbReference>
<protein>
    <submittedName>
        <fullName evidence="2">Macro domain-containing protein</fullName>
    </submittedName>
</protein>
<dbReference type="PANTHER" id="PTHR11106:SF27">
    <property type="entry name" value="MACRO DOMAIN-CONTAINING PROTEIN"/>
    <property type="match status" value="1"/>
</dbReference>
<proteinExistence type="predicted"/>
<sequence length="293" mass="33155">MLNLAEYRDALKLDDEWPAPAASKRTDRELFEIAFGGLEGNLAKMTDRELFTELNHRLIQRDPEEVSEEVSRAIDVLLYRLSGYLGRTEARHLARISDMMPESEYPARDKTVMWRGDARELVVDAVINGARPNLLGYRDYNKPSIDQAIHGQAGPWLRNDCATLYSMSDRELEPGEAALTRGYRLPARYVLHTLPPTVEGEVTDADRAALASCYTRCLDLASEKGDITSVSFCSLATGHSHFPFAEATRIALDTVAQWLHQNPRSNVNLVVFDIFADEDAEHFVRTIERWVEE</sequence>
<dbReference type="AlphaFoldDB" id="A0AAW9HPY9"/>
<accession>A0AAW9HPY9</accession>
<feature type="domain" description="Macro" evidence="1">
    <location>
        <begin position="98"/>
        <end position="291"/>
    </location>
</feature>
<dbReference type="SUPFAM" id="SSF52949">
    <property type="entry name" value="Macro domain-like"/>
    <property type="match status" value="1"/>
</dbReference>
<organism evidence="2 5">
    <name type="scientific">Actinotignum timonense</name>
    <dbReference type="NCBI Taxonomy" id="1870995"/>
    <lineage>
        <taxon>Bacteria</taxon>
        <taxon>Bacillati</taxon>
        <taxon>Actinomycetota</taxon>
        <taxon>Actinomycetes</taxon>
        <taxon>Actinomycetales</taxon>
        <taxon>Actinomycetaceae</taxon>
        <taxon>Actinotignum</taxon>
    </lineage>
</organism>
<evidence type="ECO:0000313" key="5">
    <source>
        <dbReference type="Proteomes" id="UP001288320"/>
    </source>
</evidence>
<dbReference type="SMART" id="SM00506">
    <property type="entry name" value="A1pp"/>
    <property type="match status" value="1"/>
</dbReference>
<dbReference type="RefSeq" id="WP_087070115.1">
    <property type="nucleotide sequence ID" value="NZ_CAUPFC010000012.1"/>
</dbReference>
<reference evidence="2 4" key="1">
    <citation type="submission" date="2023-10" db="EMBL/GenBank/DDBJ databases">
        <title>Whole Genome based description of the genera Actinobaculum and Actinotignum reveals a complex phylogenetic relationship within the species included in the genus Actinotignum.</title>
        <authorList>
            <person name="Jensen C.S."/>
            <person name="Dargis R."/>
            <person name="Kemp M."/>
            <person name="Christensen J.J."/>
        </authorList>
    </citation>
    <scope>NUCLEOTIDE SEQUENCE</scope>
    <source>
        <strain evidence="3 4">SLA_B089</strain>
        <strain evidence="2">SLA_B245</strain>
    </source>
</reference>
<dbReference type="InterPro" id="IPR043472">
    <property type="entry name" value="Macro_dom-like"/>
</dbReference>
<name>A0AAW9HPY9_9ACTO</name>
<dbReference type="Proteomes" id="UP001288320">
    <property type="component" value="Unassembled WGS sequence"/>
</dbReference>
<dbReference type="PANTHER" id="PTHR11106">
    <property type="entry name" value="GANGLIOSIDE INDUCED DIFFERENTIATION ASSOCIATED PROTEIN 2-RELATED"/>
    <property type="match status" value="1"/>
</dbReference>